<accession>A0A1H8V5X9</accession>
<keyword evidence="2" id="KW-1185">Reference proteome</keyword>
<sequence length="51" mass="5522">MSSSDTLRSRLTQLLSTDTVVYECRHCGTTCTATDADCPACGAAEIVTYRF</sequence>
<reference evidence="2" key="1">
    <citation type="submission" date="2016-10" db="EMBL/GenBank/DDBJ databases">
        <authorList>
            <person name="Varghese N."/>
            <person name="Submissions S."/>
        </authorList>
    </citation>
    <scope>NUCLEOTIDE SEQUENCE [LARGE SCALE GENOMIC DNA]</scope>
    <source>
        <strain evidence="2">CGMCC 1.10121</strain>
    </source>
</reference>
<dbReference type="Proteomes" id="UP000199126">
    <property type="component" value="Unassembled WGS sequence"/>
</dbReference>
<gene>
    <name evidence="1" type="ORF">SAMN04487948_11467</name>
</gene>
<name>A0A1H8V5X9_9EURY</name>
<dbReference type="EMBL" id="FODV01000014">
    <property type="protein sequence ID" value="SEP10799.1"/>
    <property type="molecule type" value="Genomic_DNA"/>
</dbReference>
<dbReference type="AlphaFoldDB" id="A0A1H8V5X9"/>
<evidence type="ECO:0008006" key="3">
    <source>
        <dbReference type="Google" id="ProtNLM"/>
    </source>
</evidence>
<dbReference type="RefSeq" id="WP_170864868.1">
    <property type="nucleotide sequence ID" value="NZ_FODV01000014.1"/>
</dbReference>
<proteinExistence type="predicted"/>
<organism evidence="1 2">
    <name type="scientific">Halogranum amylolyticum</name>
    <dbReference type="NCBI Taxonomy" id="660520"/>
    <lineage>
        <taxon>Archaea</taxon>
        <taxon>Methanobacteriati</taxon>
        <taxon>Methanobacteriota</taxon>
        <taxon>Stenosarchaea group</taxon>
        <taxon>Halobacteria</taxon>
        <taxon>Halobacteriales</taxon>
        <taxon>Haloferacaceae</taxon>
    </lineage>
</organism>
<evidence type="ECO:0000313" key="1">
    <source>
        <dbReference type="EMBL" id="SEP10799.1"/>
    </source>
</evidence>
<evidence type="ECO:0000313" key="2">
    <source>
        <dbReference type="Proteomes" id="UP000199126"/>
    </source>
</evidence>
<protein>
    <recommendedName>
        <fullName evidence="3">Small CPxCG-related zinc finger protein</fullName>
    </recommendedName>
</protein>